<dbReference type="GO" id="GO:0009307">
    <property type="term" value="P:DNA restriction-modification system"/>
    <property type="evidence" value="ECO:0007669"/>
    <property type="project" value="UniProtKB-KW"/>
</dbReference>
<evidence type="ECO:0000313" key="3">
    <source>
        <dbReference type="EMBL" id="APH02676.1"/>
    </source>
</evidence>
<keyword evidence="2" id="KW-0238">DNA-binding</keyword>
<name>A0A1L3MK45_9MICO</name>
<dbReference type="KEGG" id="jte:ASJ30_14920"/>
<dbReference type="Proteomes" id="UP000182938">
    <property type="component" value="Chromosome"/>
</dbReference>
<organism evidence="3 4">
    <name type="scientific">Janibacter indicus</name>
    <dbReference type="NCBI Taxonomy" id="857417"/>
    <lineage>
        <taxon>Bacteria</taxon>
        <taxon>Bacillati</taxon>
        <taxon>Actinomycetota</taxon>
        <taxon>Actinomycetes</taxon>
        <taxon>Micrococcales</taxon>
        <taxon>Intrasporangiaceae</taxon>
        <taxon>Janibacter</taxon>
    </lineage>
</organism>
<reference evidence="3 4" key="1">
    <citation type="submission" date="2015-11" db="EMBL/GenBank/DDBJ databases">
        <authorList>
            <person name="Zhang Y."/>
            <person name="Guo Z."/>
        </authorList>
    </citation>
    <scope>NUCLEOTIDE SEQUENCE [LARGE SCALE GENOMIC DNA]</scope>
    <source>
        <strain evidence="3 4">YFY001</strain>
    </source>
</reference>
<sequence>MVSLGNLGVGFASGKNVVAAETTAHPVNRVIKVSAISSGRFNWRESKEMPCDYSPPAGHLIRKGDVLFGRASGSLGLLGATAVVPDIPDCLYLPDKVWRLEVPSDGAVLKSYVLGALRSPSVLAYIRHHASGAAGVRNIARSKLLECPIPVPSLESQRRYGEAFERLEEVRKQAGLAEVAADELFASLQARAFRGEL</sequence>
<dbReference type="GO" id="GO:0003677">
    <property type="term" value="F:DNA binding"/>
    <property type="evidence" value="ECO:0007669"/>
    <property type="project" value="UniProtKB-KW"/>
</dbReference>
<dbReference type="Gene3D" id="3.90.220.20">
    <property type="entry name" value="DNA methylase specificity domains"/>
    <property type="match status" value="1"/>
</dbReference>
<keyword evidence="4" id="KW-1185">Reference proteome</keyword>
<dbReference type="REBASE" id="174174">
    <property type="entry name" value="S.JteJYFY1ORF14925P"/>
</dbReference>
<gene>
    <name evidence="3" type="ORF">ASJ30_14920</name>
</gene>
<keyword evidence="1" id="KW-0680">Restriction system</keyword>
<evidence type="ECO:0008006" key="5">
    <source>
        <dbReference type="Google" id="ProtNLM"/>
    </source>
</evidence>
<protein>
    <recommendedName>
        <fullName evidence="5">Type I restriction modification DNA specificity domain-containing protein</fullName>
    </recommendedName>
</protein>
<evidence type="ECO:0000256" key="1">
    <source>
        <dbReference type="ARBA" id="ARBA00022747"/>
    </source>
</evidence>
<dbReference type="SUPFAM" id="SSF116734">
    <property type="entry name" value="DNA methylase specificity domain"/>
    <property type="match status" value="1"/>
</dbReference>
<dbReference type="EMBL" id="CP013290">
    <property type="protein sequence ID" value="APH02676.1"/>
    <property type="molecule type" value="Genomic_DNA"/>
</dbReference>
<proteinExistence type="predicted"/>
<evidence type="ECO:0000313" key="4">
    <source>
        <dbReference type="Proteomes" id="UP000182938"/>
    </source>
</evidence>
<evidence type="ECO:0000256" key="2">
    <source>
        <dbReference type="ARBA" id="ARBA00023125"/>
    </source>
</evidence>
<dbReference type="AlphaFoldDB" id="A0A1L3MK45"/>
<accession>A0A1L3MK45</accession>
<dbReference type="InterPro" id="IPR044946">
    <property type="entry name" value="Restrct_endonuc_typeI_TRD_sf"/>
</dbReference>